<evidence type="ECO:0000256" key="3">
    <source>
        <dbReference type="ARBA" id="ARBA00022801"/>
    </source>
</evidence>
<dbReference type="SUPFAM" id="SSF54001">
    <property type="entry name" value="Cysteine proteinases"/>
    <property type="match status" value="1"/>
</dbReference>
<proteinExistence type="inferred from homology"/>
<gene>
    <name evidence="10" type="ORF">AB1Y20_009478</name>
</gene>
<feature type="active site" evidence="5 6">
    <location>
        <position position="360"/>
    </location>
</feature>
<comment type="similarity">
    <text evidence="1">Belongs to the peptidase C2 family.</text>
</comment>
<comment type="caution">
    <text evidence="10">The sequence shown here is derived from an EMBL/GenBank/DDBJ whole genome shotgun (WGS) entry which is preliminary data.</text>
</comment>
<feature type="active site" evidence="5 6">
    <location>
        <position position="533"/>
    </location>
</feature>
<evidence type="ECO:0000256" key="4">
    <source>
        <dbReference type="ARBA" id="ARBA00022807"/>
    </source>
</evidence>
<dbReference type="InterPro" id="IPR022684">
    <property type="entry name" value="Calpain_cysteine_protease"/>
</dbReference>
<name>A0AB34K4E0_PRYPA</name>
<dbReference type="PROSITE" id="PS50203">
    <property type="entry name" value="CALPAIN_CAT"/>
    <property type="match status" value="1"/>
</dbReference>
<keyword evidence="4 6" id="KW-0788">Thiol protease</keyword>
<dbReference type="PRINTS" id="PR00704">
    <property type="entry name" value="CALPAIN"/>
</dbReference>
<dbReference type="GO" id="GO:0004198">
    <property type="term" value="F:calcium-dependent cysteine-type endopeptidase activity"/>
    <property type="evidence" value="ECO:0007669"/>
    <property type="project" value="InterPro"/>
</dbReference>
<keyword evidence="11" id="KW-1185">Reference proteome</keyword>
<dbReference type="EMBL" id="JBGBPQ010000002">
    <property type="protein sequence ID" value="KAL1528113.1"/>
    <property type="molecule type" value="Genomic_DNA"/>
</dbReference>
<feature type="coiled-coil region" evidence="7">
    <location>
        <begin position="245"/>
        <end position="272"/>
    </location>
</feature>
<dbReference type="InterPro" id="IPR038765">
    <property type="entry name" value="Papain-like_cys_pep_sf"/>
</dbReference>
<dbReference type="Proteomes" id="UP001515480">
    <property type="component" value="Unassembled WGS sequence"/>
</dbReference>
<dbReference type="PANTHER" id="PTHR10183:SF379">
    <property type="entry name" value="CALPAIN-5"/>
    <property type="match status" value="1"/>
</dbReference>
<feature type="active site" evidence="5 6">
    <location>
        <position position="558"/>
    </location>
</feature>
<dbReference type="Gene3D" id="3.90.70.10">
    <property type="entry name" value="Cysteine proteinases"/>
    <property type="match status" value="1"/>
</dbReference>
<reference evidence="10 11" key="1">
    <citation type="journal article" date="2024" name="Science">
        <title>Giant polyketide synthase enzymes in the biosynthesis of giant marine polyether toxins.</title>
        <authorList>
            <person name="Fallon T.R."/>
            <person name="Shende V.V."/>
            <person name="Wierzbicki I.H."/>
            <person name="Pendleton A.L."/>
            <person name="Watervoot N.F."/>
            <person name="Auber R.P."/>
            <person name="Gonzalez D.J."/>
            <person name="Wisecaver J.H."/>
            <person name="Moore B.S."/>
        </authorList>
    </citation>
    <scope>NUCLEOTIDE SEQUENCE [LARGE SCALE GENOMIC DNA]</scope>
    <source>
        <strain evidence="10 11">12B1</strain>
    </source>
</reference>
<dbReference type="AlphaFoldDB" id="A0AB34K4E0"/>
<dbReference type="PROSITE" id="PS00139">
    <property type="entry name" value="THIOL_PROTEASE_CYS"/>
    <property type="match status" value="1"/>
</dbReference>
<feature type="region of interest" description="Disordered" evidence="8">
    <location>
        <begin position="74"/>
        <end position="99"/>
    </location>
</feature>
<feature type="compositionally biased region" description="Basic and acidic residues" evidence="8">
    <location>
        <begin position="1073"/>
        <end position="1091"/>
    </location>
</feature>
<dbReference type="SMART" id="SM00230">
    <property type="entry name" value="CysPc"/>
    <property type="match status" value="1"/>
</dbReference>
<evidence type="ECO:0000256" key="7">
    <source>
        <dbReference type="SAM" id="Coils"/>
    </source>
</evidence>
<evidence type="ECO:0000256" key="5">
    <source>
        <dbReference type="PIRSR" id="PIRSR622684-1"/>
    </source>
</evidence>
<organism evidence="10 11">
    <name type="scientific">Prymnesium parvum</name>
    <name type="common">Toxic golden alga</name>
    <dbReference type="NCBI Taxonomy" id="97485"/>
    <lineage>
        <taxon>Eukaryota</taxon>
        <taxon>Haptista</taxon>
        <taxon>Haptophyta</taxon>
        <taxon>Prymnesiophyceae</taxon>
        <taxon>Prymnesiales</taxon>
        <taxon>Prymnesiaceae</taxon>
        <taxon>Prymnesium</taxon>
    </lineage>
</organism>
<keyword evidence="7" id="KW-0175">Coiled coil</keyword>
<keyword evidence="2 6" id="KW-0645">Protease</keyword>
<dbReference type="InterPro" id="IPR001300">
    <property type="entry name" value="Peptidase_C2_calpain_cat"/>
</dbReference>
<dbReference type="CDD" id="cd00044">
    <property type="entry name" value="CysPc"/>
    <property type="match status" value="1"/>
</dbReference>
<evidence type="ECO:0000256" key="1">
    <source>
        <dbReference type="ARBA" id="ARBA00007623"/>
    </source>
</evidence>
<accession>A0AB34K4E0</accession>
<evidence type="ECO:0000256" key="6">
    <source>
        <dbReference type="PROSITE-ProRule" id="PRU00239"/>
    </source>
</evidence>
<dbReference type="GO" id="GO:0006508">
    <property type="term" value="P:proteolysis"/>
    <property type="evidence" value="ECO:0007669"/>
    <property type="project" value="UniProtKB-KW"/>
</dbReference>
<evidence type="ECO:0000256" key="8">
    <source>
        <dbReference type="SAM" id="MobiDB-lite"/>
    </source>
</evidence>
<evidence type="ECO:0000313" key="10">
    <source>
        <dbReference type="EMBL" id="KAL1528113.1"/>
    </source>
</evidence>
<evidence type="ECO:0000313" key="11">
    <source>
        <dbReference type="Proteomes" id="UP001515480"/>
    </source>
</evidence>
<feature type="domain" description="Calpain catalytic" evidence="9">
    <location>
        <begin position="295"/>
        <end position="614"/>
    </location>
</feature>
<dbReference type="InterPro" id="IPR000169">
    <property type="entry name" value="Pept_cys_AS"/>
</dbReference>
<keyword evidence="3 6" id="KW-0378">Hydrolase</keyword>
<evidence type="ECO:0000259" key="9">
    <source>
        <dbReference type="PROSITE" id="PS50203"/>
    </source>
</evidence>
<dbReference type="PANTHER" id="PTHR10183">
    <property type="entry name" value="CALPAIN"/>
    <property type="match status" value="1"/>
</dbReference>
<feature type="region of interest" description="Disordered" evidence="8">
    <location>
        <begin position="1011"/>
        <end position="1091"/>
    </location>
</feature>
<sequence length="1104" mass="121209">MGRLSIEIPLPRIPPNWTRKELENGEVLIFIEELEGGAVLQFYAESAGPRRLTFVIDFRESSEICVQHAGAGFSSRHASMTDPHRARTSTLGEPESHEEPWWRGAFTNTERVAHILADSTVDQIHGVASRGGNGSAEDFRGAAAGDEAAANEGSVISGGVEFEGGALQRVDAAHPSAGTPDDARVRAPSEAAESLVARAVVMPHTRQLVCRVEKADPSSNMPLRPRYKYSWVLDKLKEKERRVLLNTQAEHVARLEREMKEIAASSVEAAQQLLAKTEGSSYAALRLVMQQKGQSFIDLDFPPTQRSIDGVKKPEGLSLLKREQPAWWKRPEEFLLGEEQQVFHAGLAPSDVQQGSLGNCWFLCSVCALVEFPHLVRALFAERWFDSSDPSLAGCPKAAPDGMYELRLCKTGQWRSVWVDDIMPCYPGINTKPMFSQAVGPELWVLLLEKAYAKLHGSYLALRTGMCFEGLHDLTGAPTFYRRLEETPVTFEQLLEWDEAHCLICCCTPGVDKITERGGALGRQRGRGLVPGHAYTIIRCVTLQQPPNRGKQLVQLRNPWGDYEWSGEWSDQSAQMTPAVRAELSDSSSSDVHDGVFWMCFEDWKRHFISVSVCAPHVPSGGTPRVWSAELIQRRKSFLVQHKDDGAADGVYQPVHNFHLSVEAQEDEEVTCFIGVHQLDERTPVAPAYVDVGFALQKLLPNGRLEPVVGAVQPSAVQRDQHLLVKLKSGRYLITPTTSGADPGQRKGSESLRDAAREISRTQGASFSYSRELPHAVKLAFEQGCFCLDADVDGKLGSTDLGQPMAAEFVRTAGIDISSGGTAEGGVKLAHFGGYIEPMALLDALWLSWPDNAVERRARLCDTLASLGYDEALQLTRLRPIMITVHSSSPVGLTPVNAENDQDEQTKCSIVIASGKPQELREGITLYLMHSSGGVSFAAENTSKLDVGLKLDCSRSANVRANRSTLKPTIHLPAGSKRLALVLLPADRMLPWQYKYRCSLVHARSAADVPYSRGSMDGGALPPRPEVTPRPEGDADVSSGTAVANPESPPIAFKLPPPNYRDDVNVEGGVKSELSHSLEDTPEHTPSRRPHEWRACEGWGCAFQ</sequence>
<protein>
    <recommendedName>
        <fullName evidence="9">Calpain catalytic domain-containing protein</fullName>
    </recommendedName>
</protein>
<dbReference type="Pfam" id="PF00648">
    <property type="entry name" value="Peptidase_C2"/>
    <property type="match status" value="1"/>
</dbReference>
<evidence type="ECO:0000256" key="2">
    <source>
        <dbReference type="ARBA" id="ARBA00022670"/>
    </source>
</evidence>